<evidence type="ECO:0000256" key="11">
    <source>
        <dbReference type="ARBA" id="ARBA00025171"/>
    </source>
</evidence>
<comment type="function">
    <text evidence="11">Dioxygenase that catalyzes the first step of DNA base J (beta-d-glucosyl-HOMedU) biosynthesis by converting thymine to 5-hydroxymethyluracil (HOMedU). DNA base J is a hypermodified thymidine residue found in the genome of kinetoplastid parasites, which is localized primarily to repetitive DNA, namely the telomeres, and is implicated in the regulation of antigenic variation. Also specifically binds to base J-containing DNA (J-DNA). Involved in propagation and maintenance of DNA base J synthesis initiated by JBP2 by specifically binding already synthesized DNA base J and propagating J synthesis. Thymine dioxygenase activity and J-DNA-binding are independent functions.</text>
</comment>
<evidence type="ECO:0000256" key="12">
    <source>
        <dbReference type="ARBA" id="ARBA00025901"/>
    </source>
</evidence>
<evidence type="ECO:0000256" key="4">
    <source>
        <dbReference type="ARBA" id="ARBA00012263"/>
    </source>
</evidence>
<evidence type="ECO:0000259" key="16">
    <source>
        <dbReference type="Pfam" id="PF18526"/>
    </source>
</evidence>
<evidence type="ECO:0000256" key="10">
    <source>
        <dbReference type="ARBA" id="ARBA00023242"/>
    </source>
</evidence>
<dbReference type="Proteomes" id="UP000015354">
    <property type="component" value="Unassembled WGS sequence"/>
</dbReference>
<dbReference type="GO" id="GO:0070580">
    <property type="term" value="P:base J metabolic process"/>
    <property type="evidence" value="ECO:0007669"/>
    <property type="project" value="UniProtKB-ARBA"/>
</dbReference>
<dbReference type="GO" id="GO:0050341">
    <property type="term" value="F:thymine dioxygenase activity"/>
    <property type="evidence" value="ECO:0007669"/>
    <property type="project" value="UniProtKB-EC"/>
</dbReference>
<evidence type="ECO:0000313" key="18">
    <source>
        <dbReference type="EMBL" id="EPY28890.1"/>
    </source>
</evidence>
<keyword evidence="6" id="KW-0223">Dioxygenase</keyword>
<evidence type="ECO:0000256" key="8">
    <source>
        <dbReference type="ARBA" id="ARBA00023004"/>
    </source>
</evidence>
<keyword evidence="19" id="KW-1185">Reference proteome</keyword>
<dbReference type="EMBL" id="ATMH01006584">
    <property type="protein sequence ID" value="EPY25659.1"/>
    <property type="molecule type" value="Genomic_DNA"/>
</dbReference>
<dbReference type="EMBL" id="ATMH01004830">
    <property type="protein sequence ID" value="EPY28890.1"/>
    <property type="molecule type" value="Genomic_DNA"/>
</dbReference>
<dbReference type="InterPro" id="IPR041241">
    <property type="entry name" value="DB_JBP1"/>
</dbReference>
<dbReference type="InterPro" id="IPR043111">
    <property type="entry name" value="DB_JBP1_sf"/>
</dbReference>
<evidence type="ECO:0000256" key="2">
    <source>
        <dbReference type="ARBA" id="ARBA00004123"/>
    </source>
</evidence>
<accession>S9VYW6</accession>
<keyword evidence="9" id="KW-0238">DNA-binding</keyword>
<gene>
    <name evidence="18" type="ORF">STCU_04830</name>
    <name evidence="17" type="ORF">STCU_06584</name>
</gene>
<keyword evidence="10" id="KW-0539">Nucleus</keyword>
<proteinExistence type="inferred from homology"/>
<keyword evidence="5" id="KW-0479">Metal-binding</keyword>
<evidence type="ECO:0000256" key="14">
    <source>
        <dbReference type="SAM" id="MobiDB-lite"/>
    </source>
</evidence>
<comment type="subunit">
    <text evidence="12">Monomer. Binds to DNA as a monomer.</text>
</comment>
<evidence type="ECO:0000313" key="17">
    <source>
        <dbReference type="EMBL" id="EPY25659.1"/>
    </source>
</evidence>
<dbReference type="Gene3D" id="1.20.120.1440">
    <property type="entry name" value="JBP1, DNA-binding domain"/>
    <property type="match status" value="1"/>
</dbReference>
<evidence type="ECO:0000259" key="15">
    <source>
        <dbReference type="Pfam" id="PF12851"/>
    </source>
</evidence>
<keyword evidence="8" id="KW-0408">Iron</keyword>
<feature type="region of interest" description="Disordered" evidence="14">
    <location>
        <begin position="549"/>
        <end position="570"/>
    </location>
</feature>
<comment type="subcellular location">
    <subcellularLocation>
        <location evidence="2">Nucleus</location>
    </subcellularLocation>
</comment>
<sequence>MASAVKKIKEEPVADLFDLPLGGSMRSKEESEKAFRDAVKTHPFYDNAHSILDIYKSGVVRDGKGNVLGILVRNGLPAFAAKLAADVLRPAATKTSLRCSIFGGEPPNSGIAGYFDYRGSPIEHKYRKTSFTSAYAEIWPDVFPMVNYVSAIYKRALPQNWERQDAAIPDIVRINGSPYSTLTINSRFRTAHHTDAGDFDAGYGCIACMEGDFKGICLTFDEFKVNVTLQPTDVLIFNTHHFHSNTELEALNPKEVWSRLTCVFYYRALLGEPASYAEYRRRLEAAKQLPERPPLCVDTIVEKDNGSNLNKADTVYPVDITPFALATIVTCLKHCAAKAVHVQNWLLRGGEDAEVLLFGEPFKVKDGIPERADCDMESHPNMLSMVKTPAMGGFKECDTTIAAAAEKEQHLSDDNLSAAISSELFEMWRSARVLWLELVDKEWKSLVSRNPTRTQFVWNNRSEMNSAFYDLCDVAKQIMLDLLHQETASPKEELAFWALFATHMNRCCTHELHMPEEAVSLRKLNVKLKDYNFGGTRYFKDMPEEEKKRRLERKQKIEDARRRSARMSEHAHRSQWLQNDSFDYQTEDRQVDYAGNGWPLPMQNISRVSLDEVPRTELPVESTDCVRLLVIVPVVRDVVVGECVAADCVEAKRLLENPAALRILTSTRDDVLPAVFKTDDVNIKTVDVMHTIKEKFDFIILQHVLATMDDSAASAYVETARRWADGCVLVEETDLQCRHYFTLLEEKRAAYDEAALPCFQTLHRARYGTENACIRTKAQIEKLCGNDVVCGRFKMVGSPLNTTVTVVQGL</sequence>
<evidence type="ECO:0000256" key="5">
    <source>
        <dbReference type="ARBA" id="ARBA00022723"/>
    </source>
</evidence>
<dbReference type="InterPro" id="IPR024779">
    <property type="entry name" value="2OGFeDO_JBP1/TET_oxygenase_dom"/>
</dbReference>
<evidence type="ECO:0000256" key="13">
    <source>
        <dbReference type="ARBA" id="ARBA00048837"/>
    </source>
</evidence>
<evidence type="ECO:0000256" key="1">
    <source>
        <dbReference type="ARBA" id="ARBA00001954"/>
    </source>
</evidence>
<dbReference type="Pfam" id="PF18526">
    <property type="entry name" value="DB_JBP1"/>
    <property type="match status" value="1"/>
</dbReference>
<protein>
    <recommendedName>
        <fullName evidence="4">thymine dioxygenase</fullName>
        <ecNumber evidence="4">1.14.11.6</ecNumber>
    </recommendedName>
</protein>
<organism evidence="18 19">
    <name type="scientific">Strigomonas culicis</name>
    <dbReference type="NCBI Taxonomy" id="28005"/>
    <lineage>
        <taxon>Eukaryota</taxon>
        <taxon>Discoba</taxon>
        <taxon>Euglenozoa</taxon>
        <taxon>Kinetoplastea</taxon>
        <taxon>Metakinetoplastina</taxon>
        <taxon>Trypanosomatida</taxon>
        <taxon>Trypanosomatidae</taxon>
        <taxon>Strigomonadinae</taxon>
        <taxon>Strigomonas</taxon>
    </lineage>
</organism>
<dbReference type="Gene3D" id="3.60.130.30">
    <property type="match status" value="1"/>
</dbReference>
<reference evidence="18 19" key="1">
    <citation type="journal article" date="2013" name="PLoS ONE">
        <title>Predicting the Proteins of Angomonas deanei, Strigomonas culicis and Their Respective Endosymbionts Reveals New Aspects of the Trypanosomatidae Family.</title>
        <authorList>
            <person name="Motta M.C."/>
            <person name="Martins A.C."/>
            <person name="de Souza S.S."/>
            <person name="Catta-Preta C.M."/>
            <person name="Silva R."/>
            <person name="Klein C.C."/>
            <person name="de Almeida L.G."/>
            <person name="de Lima Cunha O."/>
            <person name="Ciapina L.P."/>
            <person name="Brocchi M."/>
            <person name="Colabardini A.C."/>
            <person name="de Araujo Lima B."/>
            <person name="Machado C.R."/>
            <person name="de Almeida Soares C.M."/>
            <person name="Probst C.M."/>
            <person name="de Menezes C.B."/>
            <person name="Thompson C.E."/>
            <person name="Bartholomeu D.C."/>
            <person name="Gradia D.F."/>
            <person name="Pavoni D.P."/>
            <person name="Grisard E.C."/>
            <person name="Fantinatti-Garboggini F."/>
            <person name="Marchini F.K."/>
            <person name="Rodrigues-Luiz G.F."/>
            <person name="Wagner G."/>
            <person name="Goldman G.H."/>
            <person name="Fietto J.L."/>
            <person name="Elias M.C."/>
            <person name="Goldman M.H."/>
            <person name="Sagot M.F."/>
            <person name="Pereira M."/>
            <person name="Stoco P.H."/>
            <person name="de Mendonca-Neto R.P."/>
            <person name="Teixeira S.M."/>
            <person name="Maciel T.E."/>
            <person name="de Oliveira Mendes T.A."/>
            <person name="Urmenyi T.P."/>
            <person name="de Souza W."/>
            <person name="Schenkman S."/>
            <person name="de Vasconcelos A.T."/>
        </authorList>
    </citation>
    <scope>NUCLEOTIDE SEQUENCE [LARGE SCALE GENOMIC DNA]</scope>
</reference>
<dbReference type="EC" id="1.14.11.6" evidence="4"/>
<comment type="caution">
    <text evidence="18">The sequence shown here is derived from an EMBL/GenBank/DDBJ whole genome shotgun (WGS) entry which is preliminary data.</text>
</comment>
<dbReference type="GO" id="GO:0003677">
    <property type="term" value="F:DNA binding"/>
    <property type="evidence" value="ECO:0007669"/>
    <property type="project" value="UniProtKB-KW"/>
</dbReference>
<name>S9VYW6_9TRYP</name>
<evidence type="ECO:0000256" key="6">
    <source>
        <dbReference type="ARBA" id="ARBA00022964"/>
    </source>
</evidence>
<dbReference type="AlphaFoldDB" id="S9VYW6"/>
<feature type="domain" description="2OGFeDO JBP1/TET oxygenase" evidence="15">
    <location>
        <begin position="111"/>
        <end position="267"/>
    </location>
</feature>
<keyword evidence="7" id="KW-0560">Oxidoreductase</keyword>
<dbReference type="OrthoDB" id="275889at2759"/>
<comment type="catalytic activity">
    <reaction evidence="13">
        <text>thymine + 2-oxoglutarate + O2 = 5-hydroxymethyluracil + succinate + CO2</text>
        <dbReference type="Rhea" id="RHEA:10316"/>
        <dbReference type="ChEBI" id="CHEBI:15379"/>
        <dbReference type="ChEBI" id="CHEBI:16526"/>
        <dbReference type="ChEBI" id="CHEBI:16810"/>
        <dbReference type="ChEBI" id="CHEBI:16964"/>
        <dbReference type="ChEBI" id="CHEBI:17821"/>
        <dbReference type="ChEBI" id="CHEBI:30031"/>
        <dbReference type="EC" id="1.14.11.6"/>
    </reaction>
</comment>
<evidence type="ECO:0000313" key="19">
    <source>
        <dbReference type="Proteomes" id="UP000015354"/>
    </source>
</evidence>
<dbReference type="Pfam" id="PF12851">
    <property type="entry name" value="Tet_JBP"/>
    <property type="match status" value="1"/>
</dbReference>
<evidence type="ECO:0000256" key="3">
    <source>
        <dbReference type="ARBA" id="ARBA00005618"/>
    </source>
</evidence>
<dbReference type="GO" id="GO:0046872">
    <property type="term" value="F:metal ion binding"/>
    <property type="evidence" value="ECO:0007669"/>
    <property type="project" value="UniProtKB-KW"/>
</dbReference>
<comment type="similarity">
    <text evidence="3">Belongs to the TET family. JBP1 subfamily.</text>
</comment>
<dbReference type="GO" id="GO:0005634">
    <property type="term" value="C:nucleus"/>
    <property type="evidence" value="ECO:0007669"/>
    <property type="project" value="UniProtKB-SubCell"/>
</dbReference>
<evidence type="ECO:0000256" key="9">
    <source>
        <dbReference type="ARBA" id="ARBA00023125"/>
    </source>
</evidence>
<evidence type="ECO:0000256" key="7">
    <source>
        <dbReference type="ARBA" id="ARBA00023002"/>
    </source>
</evidence>
<reference evidence="18" key="2">
    <citation type="submission" date="2013-03" db="EMBL/GenBank/DDBJ databases">
        <authorList>
            <person name="Motta M.C.M."/>
            <person name="Martins A.C.A."/>
            <person name="Preta C.M.C.C."/>
            <person name="Silva R."/>
            <person name="de Souza S.S."/>
            <person name="Klein C.C."/>
            <person name="de Almeida L.G.P."/>
            <person name="Cunha O.L."/>
            <person name="Colabardini A.C."/>
            <person name="Lima B.A."/>
            <person name="Machado C.R."/>
            <person name="Soares C.M.A."/>
            <person name="de Menezes C.B.A."/>
            <person name="Bartolomeu D.C."/>
            <person name="Grisard E.C."/>
            <person name="Fantinatti-Garboggini F."/>
            <person name="Rodrigues-Luiz G.F."/>
            <person name="Wagner G."/>
            <person name="Goldman G.H."/>
            <person name="Fietto J.L.R."/>
            <person name="Ciapina L.P."/>
            <person name="Brocchi M."/>
            <person name="Elias M.C."/>
            <person name="Goldman M.H.S."/>
            <person name="Sagot M.-F."/>
            <person name="Pereira M."/>
            <person name="Stoco P.H."/>
            <person name="Teixeira S.M.R."/>
            <person name="de Mendonca-Neto R.P."/>
            <person name="Maciel T.E.F."/>
            <person name="Mendes T.A.O."/>
            <person name="Urmenyi T.P."/>
            <person name="Teixeira M.M.G."/>
            <person name="de Camargo E.F.P."/>
            <person name="de Sousa W."/>
            <person name="Schenkman S."/>
            <person name="de Vasconcelos A.T.R."/>
        </authorList>
    </citation>
    <scope>NUCLEOTIDE SEQUENCE</scope>
</reference>
<comment type="cofactor">
    <cofactor evidence="1">
        <name>Fe(2+)</name>
        <dbReference type="ChEBI" id="CHEBI:29033"/>
    </cofactor>
</comment>
<feature type="domain" description="Thymine dioxygenase JBP1 DNA-binding" evidence="16">
    <location>
        <begin position="402"/>
        <end position="563"/>
    </location>
</feature>